<sequence length="73" mass="8696">MYISIRTSLQYKDGSVHIKIEAEDTENFNVYESIKDRLYLITKKYEKCGYKVLSCSYRKIDFDEYEELCGNGF</sequence>
<proteinExistence type="predicted"/>
<organism evidence="1">
    <name type="scientific">uncultured Caudovirales phage</name>
    <dbReference type="NCBI Taxonomy" id="2100421"/>
    <lineage>
        <taxon>Viruses</taxon>
        <taxon>Duplodnaviria</taxon>
        <taxon>Heunggongvirae</taxon>
        <taxon>Uroviricota</taxon>
        <taxon>Caudoviricetes</taxon>
        <taxon>Peduoviridae</taxon>
        <taxon>Maltschvirus</taxon>
        <taxon>Maltschvirus maltsch</taxon>
    </lineage>
</organism>
<dbReference type="EMBL" id="LR796139">
    <property type="protein sequence ID" value="CAB4120909.1"/>
    <property type="molecule type" value="Genomic_DNA"/>
</dbReference>
<gene>
    <name evidence="1" type="ORF">UFOVP1_29</name>
</gene>
<name>A0A6J5KL14_9CAUD</name>
<protein>
    <submittedName>
        <fullName evidence="1">Uncharacterized protein</fullName>
    </submittedName>
</protein>
<accession>A0A6J5KL14</accession>
<reference evidence="1" key="1">
    <citation type="submission" date="2020-04" db="EMBL/GenBank/DDBJ databases">
        <authorList>
            <person name="Chiriac C."/>
            <person name="Salcher M."/>
            <person name="Ghai R."/>
            <person name="Kavagutti S V."/>
        </authorList>
    </citation>
    <scope>NUCLEOTIDE SEQUENCE</scope>
</reference>
<evidence type="ECO:0000313" key="1">
    <source>
        <dbReference type="EMBL" id="CAB4120909.1"/>
    </source>
</evidence>